<keyword evidence="3" id="KW-1185">Reference proteome</keyword>
<evidence type="ECO:0000313" key="2">
    <source>
        <dbReference type="EMBL" id="WDR02456.1"/>
    </source>
</evidence>
<dbReference type="Proteomes" id="UP001220530">
    <property type="component" value="Chromosome"/>
</dbReference>
<dbReference type="Gene3D" id="3.20.20.450">
    <property type="entry name" value="EAL domain"/>
    <property type="match status" value="1"/>
</dbReference>
<dbReference type="RefSeq" id="WP_282218860.1">
    <property type="nucleotide sequence ID" value="NZ_CP118246.1"/>
</dbReference>
<organism evidence="2 3">
    <name type="scientific">Devosia algicola</name>
    <dbReference type="NCBI Taxonomy" id="3026418"/>
    <lineage>
        <taxon>Bacteria</taxon>
        <taxon>Pseudomonadati</taxon>
        <taxon>Pseudomonadota</taxon>
        <taxon>Alphaproteobacteria</taxon>
        <taxon>Hyphomicrobiales</taxon>
        <taxon>Devosiaceae</taxon>
        <taxon>Devosia</taxon>
    </lineage>
</organism>
<evidence type="ECO:0000259" key="1">
    <source>
        <dbReference type="PROSITE" id="PS50883"/>
    </source>
</evidence>
<gene>
    <name evidence="2" type="ORF">PSQ19_17915</name>
</gene>
<reference evidence="2 3" key="1">
    <citation type="submission" date="2023-02" db="EMBL/GenBank/DDBJ databases">
        <title>Devosia algicola sp. nov., isolated from the phycosphere of marine algae.</title>
        <authorList>
            <person name="Kim J.M."/>
            <person name="Lee J.K."/>
            <person name="Choi B.J."/>
            <person name="Bayburt H."/>
            <person name="Jeon C.O."/>
        </authorList>
    </citation>
    <scope>NUCLEOTIDE SEQUENCE [LARGE SCALE GENOMIC DNA]</scope>
    <source>
        <strain evidence="2 3">G20-9</strain>
    </source>
</reference>
<name>A0ABY7YME2_9HYPH</name>
<dbReference type="InterPro" id="IPR035919">
    <property type="entry name" value="EAL_sf"/>
</dbReference>
<dbReference type="Pfam" id="PF00563">
    <property type="entry name" value="EAL"/>
    <property type="match status" value="1"/>
</dbReference>
<dbReference type="SUPFAM" id="SSF141868">
    <property type="entry name" value="EAL domain-like"/>
    <property type="match status" value="1"/>
</dbReference>
<dbReference type="InterPro" id="IPR001633">
    <property type="entry name" value="EAL_dom"/>
</dbReference>
<dbReference type="EMBL" id="CP118246">
    <property type="protein sequence ID" value="WDR02456.1"/>
    <property type="molecule type" value="Genomic_DNA"/>
</dbReference>
<sequence>MRQSLTENRLIFHVLPTVKLPQRRAFGHDLVPRLMLEDGDLADQVDFMPRRGGHDVIRQIEQLALMEAVTIARRARTNGQASNLFIPLSRATLSDANGAEQVLATLEANRAVCAGLVFLVPEADWTNLNTVERAVVAAMVKKGIGYSLANTRSLRTDVADLAARAVRSVRVDAAQFMASPETFTDFHPSDIADYLGRFGVELLATNITREAQILELLEDGIVLAQGNHIATAGPVRPDLGVERVPSAMMPRRAEM</sequence>
<protein>
    <submittedName>
        <fullName evidence="2">EAL domain-containing protein</fullName>
    </submittedName>
</protein>
<dbReference type="PROSITE" id="PS50883">
    <property type="entry name" value="EAL"/>
    <property type="match status" value="1"/>
</dbReference>
<evidence type="ECO:0000313" key="3">
    <source>
        <dbReference type="Proteomes" id="UP001220530"/>
    </source>
</evidence>
<accession>A0ABY7YME2</accession>
<proteinExistence type="predicted"/>
<feature type="domain" description="EAL" evidence="1">
    <location>
        <begin position="1"/>
        <end position="246"/>
    </location>
</feature>